<dbReference type="RefSeq" id="WP_091397343.1">
    <property type="nucleotide sequence ID" value="NZ_BKAI01000007.1"/>
</dbReference>
<reference evidence="2 3" key="1">
    <citation type="submission" date="2016-10" db="EMBL/GenBank/DDBJ databases">
        <authorList>
            <person name="de Groot N.N."/>
        </authorList>
    </citation>
    <scope>NUCLEOTIDE SEQUENCE [LARGE SCALE GENOMIC DNA]</scope>
    <source>
        <strain evidence="2 3">CGMCC 1.10076</strain>
    </source>
</reference>
<dbReference type="OrthoDB" id="1363086at2"/>
<keyword evidence="3" id="KW-1185">Reference proteome</keyword>
<organism evidence="2 3">
    <name type="scientific">Flavobacterium noncentrifugens</name>
    <dbReference type="NCBI Taxonomy" id="1128970"/>
    <lineage>
        <taxon>Bacteria</taxon>
        <taxon>Pseudomonadati</taxon>
        <taxon>Bacteroidota</taxon>
        <taxon>Flavobacteriia</taxon>
        <taxon>Flavobacteriales</taxon>
        <taxon>Flavobacteriaceae</taxon>
        <taxon>Flavobacterium</taxon>
    </lineage>
</organism>
<accession>A0A1G9AR93</accession>
<protein>
    <recommendedName>
        <fullName evidence="4">Lipoprotein</fullName>
    </recommendedName>
</protein>
<dbReference type="PROSITE" id="PS51257">
    <property type="entry name" value="PROKAR_LIPOPROTEIN"/>
    <property type="match status" value="1"/>
</dbReference>
<proteinExistence type="predicted"/>
<evidence type="ECO:0000313" key="3">
    <source>
        <dbReference type="Proteomes" id="UP000199580"/>
    </source>
</evidence>
<dbReference type="Proteomes" id="UP000199580">
    <property type="component" value="Unassembled WGS sequence"/>
</dbReference>
<evidence type="ECO:0008006" key="4">
    <source>
        <dbReference type="Google" id="ProtNLM"/>
    </source>
</evidence>
<feature type="signal peptide" evidence="1">
    <location>
        <begin position="1"/>
        <end position="21"/>
    </location>
</feature>
<keyword evidence="1" id="KW-0732">Signal</keyword>
<dbReference type="AlphaFoldDB" id="A0A1G9AR93"/>
<dbReference type="EMBL" id="FNEZ01000005">
    <property type="protein sequence ID" value="SDK29892.1"/>
    <property type="molecule type" value="Genomic_DNA"/>
</dbReference>
<feature type="chain" id="PRO_5011563488" description="Lipoprotein" evidence="1">
    <location>
        <begin position="22"/>
        <end position="137"/>
    </location>
</feature>
<gene>
    <name evidence="2" type="ORF">SAMN04487935_3021</name>
</gene>
<evidence type="ECO:0000256" key="1">
    <source>
        <dbReference type="SAM" id="SignalP"/>
    </source>
</evidence>
<sequence length="137" mass="14979">MKKLFFLILVAIFMTSCKEDAVENQVDEIAAQTSATAQSGRGKIQLSCGKQSLSIEGECGGITTMGELIIAVKDKIVPSRVFMISFNTDQFPEDGKTYTIKKSDYTTEGKKPATDIYVGFSEVSPNNQMDWSSDKAS</sequence>
<evidence type="ECO:0000313" key="2">
    <source>
        <dbReference type="EMBL" id="SDK29892.1"/>
    </source>
</evidence>
<name>A0A1G9AR93_9FLAO</name>